<evidence type="ECO:0000256" key="2">
    <source>
        <dbReference type="ARBA" id="ARBA00008240"/>
    </source>
</evidence>
<evidence type="ECO:0000313" key="12">
    <source>
        <dbReference type="Proteomes" id="UP000037020"/>
    </source>
</evidence>
<dbReference type="SUPFAM" id="SSF103473">
    <property type="entry name" value="MFS general substrate transporter"/>
    <property type="match status" value="1"/>
</dbReference>
<comment type="caution">
    <text evidence="11">The sequence shown here is derived from an EMBL/GenBank/DDBJ whole genome shotgun (WGS) entry which is preliminary data.</text>
</comment>
<feature type="transmembrane region" description="Helical" evidence="9">
    <location>
        <begin position="52"/>
        <end position="71"/>
    </location>
</feature>
<protein>
    <recommendedName>
        <fullName evidence="10">Major facilitator superfamily (MFS) profile domain-containing protein</fullName>
    </recommendedName>
</protein>
<keyword evidence="8 9" id="KW-0472">Membrane</keyword>
<feature type="transmembrane region" description="Helical" evidence="9">
    <location>
        <begin position="183"/>
        <end position="202"/>
    </location>
</feature>
<feature type="transmembrane region" description="Helical" evidence="9">
    <location>
        <begin position="270"/>
        <end position="291"/>
    </location>
</feature>
<sequence>METKGPGKARTVVAAAIGNFVEWYDFAIYGYFSPVLAKTFFPDSDGLTGLLATLAIFGAAFALRPVGALVFGHLGDKRGRQWVLSVVILTMSGATTLIGALPSFASVGLLAPALLTVLRLVQGFSAGGEFGGAASLLFEHAPARRRGLFGSTQAASIAVALALSAGLGTALTSWMSHDFLYSTGWRIPFLLGLPLGVGGWYIRRHVEETPAFTEMREQGEVADSPVKEVFRGHWRMIIAGTAAIVSWTAGGYVTLQFLPTFFDGVLDRSLSAGLTASLVGLTAYAGFIVFGGWLSDRVARWKVMMTGAIGLTVLAVPCYQLLIHGGSFSIGLSVVLFAAFLGLTAGPTPAMLSELTAGNVRNSYLSIVYSIANAAFGGFAPYIVTALIDSTGDRLSPAYYLIGLEALAVAGLVGTAVHLRNRAQRRPAREAEPVGAGADA</sequence>
<feature type="domain" description="Major facilitator superfamily (MFS) profile" evidence="10">
    <location>
        <begin position="11"/>
        <end position="423"/>
    </location>
</feature>
<dbReference type="InterPro" id="IPR051084">
    <property type="entry name" value="H+-coupled_symporters"/>
</dbReference>
<proteinExistence type="inferred from homology"/>
<feature type="transmembrane region" description="Helical" evidence="9">
    <location>
        <begin position="303"/>
        <end position="322"/>
    </location>
</feature>
<keyword evidence="12" id="KW-1185">Reference proteome</keyword>
<keyword evidence="5 9" id="KW-0812">Transmembrane</keyword>
<evidence type="ECO:0000256" key="6">
    <source>
        <dbReference type="ARBA" id="ARBA00022847"/>
    </source>
</evidence>
<comment type="subcellular location">
    <subcellularLocation>
        <location evidence="1">Cell membrane</location>
        <topology evidence="1">Multi-pass membrane protein</topology>
    </subcellularLocation>
</comment>
<dbReference type="RefSeq" id="WP_051776002.1">
    <property type="nucleotide sequence ID" value="NZ_JBIRHZ010000007.1"/>
</dbReference>
<feature type="transmembrane region" description="Helical" evidence="9">
    <location>
        <begin position="364"/>
        <end position="388"/>
    </location>
</feature>
<dbReference type="InterPro" id="IPR020846">
    <property type="entry name" value="MFS_dom"/>
</dbReference>
<dbReference type="EMBL" id="LGUT01000982">
    <property type="protein sequence ID" value="KOG89888.1"/>
    <property type="molecule type" value="Genomic_DNA"/>
</dbReference>
<name>A0ABR5J8W2_9ACTN</name>
<dbReference type="InterPro" id="IPR036259">
    <property type="entry name" value="MFS_trans_sf"/>
</dbReference>
<dbReference type="Gene3D" id="1.20.1250.20">
    <property type="entry name" value="MFS general substrate transporter like domains"/>
    <property type="match status" value="1"/>
</dbReference>
<dbReference type="InterPro" id="IPR011701">
    <property type="entry name" value="MFS"/>
</dbReference>
<feature type="transmembrane region" description="Helical" evidence="9">
    <location>
        <begin position="12"/>
        <end position="32"/>
    </location>
</feature>
<evidence type="ECO:0000256" key="5">
    <source>
        <dbReference type="ARBA" id="ARBA00022692"/>
    </source>
</evidence>
<organism evidence="11 12">
    <name type="scientific">Streptomyces varsoviensis</name>
    <dbReference type="NCBI Taxonomy" id="67373"/>
    <lineage>
        <taxon>Bacteria</taxon>
        <taxon>Bacillati</taxon>
        <taxon>Actinomycetota</taxon>
        <taxon>Actinomycetes</taxon>
        <taxon>Kitasatosporales</taxon>
        <taxon>Streptomycetaceae</taxon>
        <taxon>Streptomyces</taxon>
    </lineage>
</organism>
<dbReference type="PANTHER" id="PTHR43528">
    <property type="entry name" value="ALPHA-KETOGLUTARATE PERMEASE"/>
    <property type="match status" value="1"/>
</dbReference>
<keyword evidence="3" id="KW-0813">Transport</keyword>
<dbReference type="Pfam" id="PF07690">
    <property type="entry name" value="MFS_1"/>
    <property type="match status" value="1"/>
</dbReference>
<feature type="transmembrane region" description="Helical" evidence="9">
    <location>
        <begin position="150"/>
        <end position="171"/>
    </location>
</feature>
<dbReference type="PANTHER" id="PTHR43528:SF1">
    <property type="entry name" value="ALPHA-KETOGLUTARATE PERMEASE"/>
    <property type="match status" value="1"/>
</dbReference>
<dbReference type="PROSITE" id="PS50850">
    <property type="entry name" value="MFS"/>
    <property type="match status" value="1"/>
</dbReference>
<reference evidence="11 12" key="1">
    <citation type="submission" date="2015-07" db="EMBL/GenBank/DDBJ databases">
        <authorList>
            <person name="Ju K.-S."/>
            <person name="Doroghazi J.R."/>
            <person name="Metcalf W.W."/>
        </authorList>
    </citation>
    <scope>NUCLEOTIDE SEQUENCE [LARGE SCALE GENOMIC DNA]</scope>
    <source>
        <strain evidence="11 12">NRRL B-3589</strain>
    </source>
</reference>
<evidence type="ECO:0000256" key="1">
    <source>
        <dbReference type="ARBA" id="ARBA00004651"/>
    </source>
</evidence>
<feature type="transmembrane region" description="Helical" evidence="9">
    <location>
        <begin position="328"/>
        <end position="352"/>
    </location>
</feature>
<feature type="transmembrane region" description="Helical" evidence="9">
    <location>
        <begin position="83"/>
        <end position="105"/>
    </location>
</feature>
<comment type="similarity">
    <text evidence="2">Belongs to the major facilitator superfamily. Metabolite:H+ Symporter (MHS) family (TC 2.A.1.6) family.</text>
</comment>
<keyword evidence="4" id="KW-1003">Cell membrane</keyword>
<gene>
    <name evidence="11" type="ORF">ADK38_11750</name>
</gene>
<evidence type="ECO:0000256" key="8">
    <source>
        <dbReference type="ARBA" id="ARBA00023136"/>
    </source>
</evidence>
<evidence type="ECO:0000259" key="10">
    <source>
        <dbReference type="PROSITE" id="PS50850"/>
    </source>
</evidence>
<evidence type="ECO:0000313" key="11">
    <source>
        <dbReference type="EMBL" id="KOG89888.1"/>
    </source>
</evidence>
<keyword evidence="7 9" id="KW-1133">Transmembrane helix</keyword>
<evidence type="ECO:0000256" key="3">
    <source>
        <dbReference type="ARBA" id="ARBA00022448"/>
    </source>
</evidence>
<dbReference type="Proteomes" id="UP000037020">
    <property type="component" value="Unassembled WGS sequence"/>
</dbReference>
<dbReference type="InterPro" id="IPR005828">
    <property type="entry name" value="MFS_sugar_transport-like"/>
</dbReference>
<evidence type="ECO:0000256" key="4">
    <source>
        <dbReference type="ARBA" id="ARBA00022475"/>
    </source>
</evidence>
<feature type="transmembrane region" description="Helical" evidence="9">
    <location>
        <begin position="237"/>
        <end position="258"/>
    </location>
</feature>
<keyword evidence="6" id="KW-0769">Symport</keyword>
<feature type="transmembrane region" description="Helical" evidence="9">
    <location>
        <begin position="117"/>
        <end position="138"/>
    </location>
</feature>
<accession>A0ABR5J8W2</accession>
<feature type="transmembrane region" description="Helical" evidence="9">
    <location>
        <begin position="400"/>
        <end position="419"/>
    </location>
</feature>
<evidence type="ECO:0000256" key="9">
    <source>
        <dbReference type="SAM" id="Phobius"/>
    </source>
</evidence>
<evidence type="ECO:0000256" key="7">
    <source>
        <dbReference type="ARBA" id="ARBA00022989"/>
    </source>
</evidence>
<dbReference type="PROSITE" id="PS00217">
    <property type="entry name" value="SUGAR_TRANSPORT_2"/>
    <property type="match status" value="1"/>
</dbReference>
<dbReference type="InterPro" id="IPR005829">
    <property type="entry name" value="Sugar_transporter_CS"/>
</dbReference>
<dbReference type="Pfam" id="PF00083">
    <property type="entry name" value="Sugar_tr"/>
    <property type="match status" value="1"/>
</dbReference>